<feature type="domain" description="Pilus formation protein N-terminal" evidence="2">
    <location>
        <begin position="30"/>
        <end position="98"/>
    </location>
</feature>
<organism evidence="3 4">
    <name type="scientific">Dongia mobilis</name>
    <dbReference type="NCBI Taxonomy" id="578943"/>
    <lineage>
        <taxon>Bacteria</taxon>
        <taxon>Pseudomonadati</taxon>
        <taxon>Pseudomonadota</taxon>
        <taxon>Alphaproteobacteria</taxon>
        <taxon>Rhodospirillales</taxon>
        <taxon>Dongiaceae</taxon>
        <taxon>Dongia</taxon>
    </lineage>
</organism>
<feature type="signal peptide" evidence="1">
    <location>
        <begin position="1"/>
        <end position="27"/>
    </location>
</feature>
<accession>A0A4R6WJS8</accession>
<keyword evidence="4" id="KW-1185">Reference proteome</keyword>
<gene>
    <name evidence="3" type="ORF">A8950_3407</name>
</gene>
<evidence type="ECO:0000259" key="2">
    <source>
        <dbReference type="Pfam" id="PF13629"/>
    </source>
</evidence>
<dbReference type="Pfam" id="PF13629">
    <property type="entry name" value="T2SS-T3SS_pil_N"/>
    <property type="match status" value="1"/>
</dbReference>
<evidence type="ECO:0000313" key="3">
    <source>
        <dbReference type="EMBL" id="TDQ78944.1"/>
    </source>
</evidence>
<dbReference type="InterPro" id="IPR032789">
    <property type="entry name" value="T2SS-T3SS_pil_N"/>
</dbReference>
<proteinExistence type="predicted"/>
<comment type="caution">
    <text evidence="3">The sequence shown here is derived from an EMBL/GenBank/DDBJ whole genome shotgun (WGS) entry which is preliminary data.</text>
</comment>
<evidence type="ECO:0000313" key="4">
    <source>
        <dbReference type="Proteomes" id="UP000295783"/>
    </source>
</evidence>
<protein>
    <submittedName>
        <fullName evidence="3">Putative type II/III system pilus formation protein</fullName>
    </submittedName>
</protein>
<keyword evidence="1" id="KW-0732">Signal</keyword>
<reference evidence="3 4" key="1">
    <citation type="submission" date="2019-03" db="EMBL/GenBank/DDBJ databases">
        <title>Genomic Encyclopedia of Type Strains, Phase III (KMG-III): the genomes of soil and plant-associated and newly described type strains.</title>
        <authorList>
            <person name="Whitman W."/>
        </authorList>
    </citation>
    <scope>NUCLEOTIDE SEQUENCE [LARGE SCALE GENOMIC DNA]</scope>
    <source>
        <strain evidence="3 4">CGMCC 1.7660</strain>
    </source>
</reference>
<feature type="chain" id="PRO_5021009570" evidence="1">
    <location>
        <begin position="28"/>
        <end position="192"/>
    </location>
</feature>
<dbReference type="Proteomes" id="UP000295783">
    <property type="component" value="Unassembled WGS sequence"/>
</dbReference>
<dbReference type="AlphaFoldDB" id="A0A4R6WJS8"/>
<dbReference type="RefSeq" id="WP_166645244.1">
    <property type="nucleotide sequence ID" value="NZ_SNYW01000012.1"/>
</dbReference>
<evidence type="ECO:0000256" key="1">
    <source>
        <dbReference type="SAM" id="SignalP"/>
    </source>
</evidence>
<sequence length="192" mass="19003">MRAISVIARSFLLSALALGVLAGPASAEDFIKVIWRKAQFLPVPGEPASIIIGDPGVTDVSIEGDGKIIIFGKVPGETSLTVLAANGEVLLDTAVVVTPQDERHVSVISPSATAYTERTWNCSGRCVQVVGPGTIDYKAPKAAPASAGATPGGANAAAAAGAAQTAGGVQTMNQDAAKGASAVGASGALGLP</sequence>
<name>A0A4R6WJS8_9PROT</name>
<dbReference type="EMBL" id="SNYW01000012">
    <property type="protein sequence ID" value="TDQ78944.1"/>
    <property type="molecule type" value="Genomic_DNA"/>
</dbReference>